<evidence type="ECO:0000313" key="4">
    <source>
        <dbReference type="EMBL" id="MDT0575422.1"/>
    </source>
</evidence>
<feature type="domain" description="Histidine kinase" evidence="3">
    <location>
        <begin position="276"/>
        <end position="382"/>
    </location>
</feature>
<gene>
    <name evidence="4" type="ORF">RM533_04415</name>
</gene>
<dbReference type="InterPro" id="IPR050640">
    <property type="entry name" value="Bact_2-comp_sensor_kinase"/>
</dbReference>
<evidence type="ECO:0000256" key="2">
    <source>
        <dbReference type="SAM" id="Phobius"/>
    </source>
</evidence>
<keyword evidence="4" id="KW-0808">Transferase</keyword>
<accession>A0ABU2ZFP6</accession>
<dbReference type="InterPro" id="IPR036890">
    <property type="entry name" value="HATPase_C_sf"/>
</dbReference>
<feature type="transmembrane region" description="Helical" evidence="2">
    <location>
        <begin position="133"/>
        <end position="154"/>
    </location>
</feature>
<keyword evidence="5" id="KW-1185">Reference proteome</keyword>
<name>A0ABU2ZFP6_9SPHN</name>
<dbReference type="GO" id="GO:0016301">
    <property type="term" value="F:kinase activity"/>
    <property type="evidence" value="ECO:0007669"/>
    <property type="project" value="UniProtKB-KW"/>
</dbReference>
<dbReference type="PROSITE" id="PS50109">
    <property type="entry name" value="HIS_KIN"/>
    <property type="match status" value="1"/>
</dbReference>
<dbReference type="SMART" id="SM00387">
    <property type="entry name" value="HATPase_c"/>
    <property type="match status" value="1"/>
</dbReference>
<dbReference type="InterPro" id="IPR005467">
    <property type="entry name" value="His_kinase_dom"/>
</dbReference>
<dbReference type="Pfam" id="PF02518">
    <property type="entry name" value="HATPase_c"/>
    <property type="match status" value="1"/>
</dbReference>
<feature type="region of interest" description="Disordered" evidence="1">
    <location>
        <begin position="392"/>
        <end position="431"/>
    </location>
</feature>
<dbReference type="SUPFAM" id="SSF55874">
    <property type="entry name" value="ATPase domain of HSP90 chaperone/DNA topoisomerase II/histidine kinase"/>
    <property type="match status" value="1"/>
</dbReference>
<evidence type="ECO:0000313" key="5">
    <source>
        <dbReference type="Proteomes" id="UP001259803"/>
    </source>
</evidence>
<dbReference type="PANTHER" id="PTHR34220">
    <property type="entry name" value="SENSOR HISTIDINE KINASE YPDA"/>
    <property type="match status" value="1"/>
</dbReference>
<dbReference type="EMBL" id="JAVRHS010000002">
    <property type="protein sequence ID" value="MDT0575422.1"/>
    <property type="molecule type" value="Genomic_DNA"/>
</dbReference>
<feature type="transmembrane region" description="Helical" evidence="2">
    <location>
        <begin position="63"/>
        <end position="84"/>
    </location>
</feature>
<feature type="transmembrane region" description="Helical" evidence="2">
    <location>
        <begin position="33"/>
        <end position="51"/>
    </location>
</feature>
<dbReference type="Gene3D" id="3.30.565.10">
    <property type="entry name" value="Histidine kinase-like ATPase, C-terminal domain"/>
    <property type="match status" value="1"/>
</dbReference>
<dbReference type="Pfam" id="PF06580">
    <property type="entry name" value="His_kinase"/>
    <property type="match status" value="1"/>
</dbReference>
<organism evidence="4 5">
    <name type="scientific">Croceicoccus esteveae</name>
    <dbReference type="NCBI Taxonomy" id="3075597"/>
    <lineage>
        <taxon>Bacteria</taxon>
        <taxon>Pseudomonadati</taxon>
        <taxon>Pseudomonadota</taxon>
        <taxon>Alphaproteobacteria</taxon>
        <taxon>Sphingomonadales</taxon>
        <taxon>Erythrobacteraceae</taxon>
        <taxon>Croceicoccus</taxon>
    </lineage>
</organism>
<proteinExistence type="predicted"/>
<comment type="caution">
    <text evidence="4">The sequence shown here is derived from an EMBL/GenBank/DDBJ whole genome shotgun (WGS) entry which is preliminary data.</text>
</comment>
<dbReference type="Proteomes" id="UP001259803">
    <property type="component" value="Unassembled WGS sequence"/>
</dbReference>
<keyword evidence="2" id="KW-1133">Transmembrane helix</keyword>
<dbReference type="InterPro" id="IPR010559">
    <property type="entry name" value="Sig_transdc_His_kin_internal"/>
</dbReference>
<protein>
    <submittedName>
        <fullName evidence="4">Histidine kinase</fullName>
    </submittedName>
</protein>
<dbReference type="RefSeq" id="WP_311339983.1">
    <property type="nucleotide sequence ID" value="NZ_JAVRHS010000002.1"/>
</dbReference>
<keyword evidence="4" id="KW-0418">Kinase</keyword>
<reference evidence="4 5" key="1">
    <citation type="submission" date="2023-09" db="EMBL/GenBank/DDBJ databases">
        <authorList>
            <person name="Rey-Velasco X."/>
        </authorList>
    </citation>
    <scope>NUCLEOTIDE SEQUENCE [LARGE SCALE GENOMIC DNA]</scope>
    <source>
        <strain evidence="4 5">F390</strain>
    </source>
</reference>
<evidence type="ECO:0000259" key="3">
    <source>
        <dbReference type="PROSITE" id="PS50109"/>
    </source>
</evidence>
<dbReference type="PANTHER" id="PTHR34220:SF7">
    <property type="entry name" value="SENSOR HISTIDINE KINASE YPDA"/>
    <property type="match status" value="1"/>
</dbReference>
<dbReference type="InterPro" id="IPR003594">
    <property type="entry name" value="HATPase_dom"/>
</dbReference>
<evidence type="ECO:0000256" key="1">
    <source>
        <dbReference type="SAM" id="MobiDB-lite"/>
    </source>
</evidence>
<keyword evidence="2" id="KW-0812">Transmembrane</keyword>
<feature type="transmembrane region" description="Helical" evidence="2">
    <location>
        <begin position="93"/>
        <end position="113"/>
    </location>
</feature>
<keyword evidence="2" id="KW-0472">Membrane</keyword>
<sequence length="431" mass="47495">MTAQWRRTHLRYGKPLSVLPFAPAPFFKDKNSAFWRLQALGWGGAMLVRSVTSLANDRPLSFLILPLMATITGFSISLILAVIYRSLIGRRAVVTWGVTALVLAIAVSLYAFFDSWVISLYRPAGQTGFAQLFLGVFYLDLTLLGAWSALYYAINFYLQVEEQNDQLLRLESQATSAQLAMLRYQLNPHFLFNTLNSISTLVLLKQTEPANAMLSRLSTFLRYTLVNQPTGQVTVEQEIETLKLYLGIERMRFEERLRTRFVIAEDAKPALLPSLLLQPLVENAVKYAVSTQETGAEITITAERSGDMLRICVADTGPGLPIDVRAEDIVGVAHGAGAQSTGVGLANIRERLLQAYGEQQRFDIHSRPQEGFSVTIEVPFETAAAAEALALARHQPSRQTAAPAGSTPAGLTPNANAPASDRAAYRNNHDH</sequence>